<keyword evidence="1" id="KW-0472">Membrane</keyword>
<protein>
    <submittedName>
        <fullName evidence="3">TlpA family protein disulfide reductase</fullName>
    </submittedName>
</protein>
<evidence type="ECO:0000313" key="3">
    <source>
        <dbReference type="EMBL" id="MFD2552531.1"/>
    </source>
</evidence>
<keyword evidence="4" id="KW-1185">Reference proteome</keyword>
<reference evidence="4" key="1">
    <citation type="journal article" date="2019" name="Int. J. Syst. Evol. Microbiol.">
        <title>The Global Catalogue of Microorganisms (GCM) 10K type strain sequencing project: providing services to taxonomists for standard genome sequencing and annotation.</title>
        <authorList>
            <consortium name="The Broad Institute Genomics Platform"/>
            <consortium name="The Broad Institute Genome Sequencing Center for Infectious Disease"/>
            <person name="Wu L."/>
            <person name="Ma J."/>
        </authorList>
    </citation>
    <scope>NUCLEOTIDE SEQUENCE [LARGE SCALE GENOMIC DNA]</scope>
    <source>
        <strain evidence="4">KCTC 42587</strain>
    </source>
</reference>
<proteinExistence type="predicted"/>
<dbReference type="InterPro" id="IPR013766">
    <property type="entry name" value="Thioredoxin_domain"/>
</dbReference>
<organism evidence="3 4">
    <name type="scientific">Bizionia sediminis</name>
    <dbReference type="NCBI Taxonomy" id="1737064"/>
    <lineage>
        <taxon>Bacteria</taxon>
        <taxon>Pseudomonadati</taxon>
        <taxon>Bacteroidota</taxon>
        <taxon>Flavobacteriia</taxon>
        <taxon>Flavobacteriales</taxon>
        <taxon>Flavobacteriaceae</taxon>
        <taxon>Bizionia</taxon>
    </lineage>
</organism>
<evidence type="ECO:0000256" key="1">
    <source>
        <dbReference type="SAM" id="Phobius"/>
    </source>
</evidence>
<gene>
    <name evidence="3" type="ORF">ACFSQP_11980</name>
</gene>
<feature type="domain" description="Thioredoxin" evidence="2">
    <location>
        <begin position="93"/>
        <end position="234"/>
    </location>
</feature>
<keyword evidence="1" id="KW-1133">Transmembrane helix</keyword>
<dbReference type="Gene3D" id="3.40.30.10">
    <property type="entry name" value="Glutaredoxin"/>
    <property type="match status" value="1"/>
</dbReference>
<dbReference type="RefSeq" id="WP_376894823.1">
    <property type="nucleotide sequence ID" value="NZ_JBHULS010000006.1"/>
</dbReference>
<feature type="transmembrane region" description="Helical" evidence="1">
    <location>
        <begin position="15"/>
        <end position="33"/>
    </location>
</feature>
<feature type="transmembrane region" description="Helical" evidence="1">
    <location>
        <begin position="62"/>
        <end position="83"/>
    </location>
</feature>
<keyword evidence="1" id="KW-0812">Transmembrane</keyword>
<dbReference type="PANTHER" id="PTHR42852:SF13">
    <property type="entry name" value="PROTEIN DIPZ"/>
    <property type="match status" value="1"/>
</dbReference>
<comment type="caution">
    <text evidence="3">The sequence shown here is derived from an EMBL/GenBank/DDBJ whole genome shotgun (WGS) entry which is preliminary data.</text>
</comment>
<dbReference type="SUPFAM" id="SSF52833">
    <property type="entry name" value="Thioredoxin-like"/>
    <property type="match status" value="1"/>
</dbReference>
<sequence>MILTFIYFKNKKIKVLLYSIILFLILVLIGMLFENNFSKGMLYLIFIPLVFYLTKKSFNKKLLLPLILIIIIFNSFFIFPNYFEFVLGTYHPKSIGVKINQISFTDKYGNLTQLDEKKIIVIDFWNTSCGACFKKFPKFNELTKKYQNYDNISFYAINVPTERDKNLEDISKKIESLNYSFNKLYAVDQKEIEKILDFNLYPKIFLIENGKVINTKLKLNEKEIIINNLEYELKKTVANNGYK</sequence>
<dbReference type="Proteomes" id="UP001597472">
    <property type="component" value="Unassembled WGS sequence"/>
</dbReference>
<dbReference type="InterPro" id="IPR050553">
    <property type="entry name" value="Thioredoxin_ResA/DsbE_sf"/>
</dbReference>
<dbReference type="PROSITE" id="PS51352">
    <property type="entry name" value="THIOREDOXIN_2"/>
    <property type="match status" value="1"/>
</dbReference>
<dbReference type="PANTHER" id="PTHR42852">
    <property type="entry name" value="THIOL:DISULFIDE INTERCHANGE PROTEIN DSBE"/>
    <property type="match status" value="1"/>
</dbReference>
<accession>A0ABW5KYD8</accession>
<dbReference type="InterPro" id="IPR036249">
    <property type="entry name" value="Thioredoxin-like_sf"/>
</dbReference>
<dbReference type="EMBL" id="JBHULS010000006">
    <property type="protein sequence ID" value="MFD2552531.1"/>
    <property type="molecule type" value="Genomic_DNA"/>
</dbReference>
<evidence type="ECO:0000313" key="4">
    <source>
        <dbReference type="Proteomes" id="UP001597472"/>
    </source>
</evidence>
<feature type="transmembrane region" description="Helical" evidence="1">
    <location>
        <begin position="39"/>
        <end position="55"/>
    </location>
</feature>
<dbReference type="Pfam" id="PF00085">
    <property type="entry name" value="Thioredoxin"/>
    <property type="match status" value="1"/>
</dbReference>
<name>A0ABW5KYD8_9FLAO</name>
<evidence type="ECO:0000259" key="2">
    <source>
        <dbReference type="PROSITE" id="PS51352"/>
    </source>
</evidence>